<protein>
    <recommendedName>
        <fullName evidence="7">Tetrapyrrole methylase domain-containing protein</fullName>
    </recommendedName>
</protein>
<evidence type="ECO:0000313" key="9">
    <source>
        <dbReference type="Proteomes" id="UP000593564"/>
    </source>
</evidence>
<evidence type="ECO:0000259" key="7">
    <source>
        <dbReference type="Pfam" id="PF00590"/>
    </source>
</evidence>
<reference evidence="8 9" key="2">
    <citation type="submission" date="2020-07" db="EMBL/GenBank/DDBJ databases">
        <title>Genome assembly of wild tea tree DASZ reveals pedigree and selection history of tea varieties.</title>
        <authorList>
            <person name="Zhang W."/>
        </authorList>
    </citation>
    <scope>NUCLEOTIDE SEQUENCE [LARGE SCALE GENOMIC DNA]</scope>
    <source>
        <strain evidence="9">cv. G240</strain>
        <tissue evidence="8">Leaf</tissue>
    </source>
</reference>
<dbReference type="PANTHER" id="PTHR46111:SF1">
    <property type="entry name" value="RIBOSOMAL RNA SMALL SUBUNIT METHYLTRANSFERASE I"/>
    <property type="match status" value="1"/>
</dbReference>
<dbReference type="InterPro" id="IPR000878">
    <property type="entry name" value="4pyrrol_Mease"/>
</dbReference>
<dbReference type="InterPro" id="IPR035996">
    <property type="entry name" value="4pyrrol_Methylase_sf"/>
</dbReference>
<comment type="caution">
    <text evidence="8">The sequence shown here is derived from an EMBL/GenBank/DDBJ whole genome shotgun (WGS) entry which is preliminary data.</text>
</comment>
<keyword evidence="4" id="KW-0808">Transferase</keyword>
<keyword evidence="9" id="KW-1185">Reference proteome</keyword>
<dbReference type="InterPro" id="IPR008189">
    <property type="entry name" value="rRNA_ssu_MeTfrase_I"/>
</dbReference>
<organism evidence="8 9">
    <name type="scientific">Camellia sinensis</name>
    <name type="common">Tea plant</name>
    <name type="synonym">Thea sinensis</name>
    <dbReference type="NCBI Taxonomy" id="4442"/>
    <lineage>
        <taxon>Eukaryota</taxon>
        <taxon>Viridiplantae</taxon>
        <taxon>Streptophyta</taxon>
        <taxon>Embryophyta</taxon>
        <taxon>Tracheophyta</taxon>
        <taxon>Spermatophyta</taxon>
        <taxon>Magnoliopsida</taxon>
        <taxon>eudicotyledons</taxon>
        <taxon>Gunneridae</taxon>
        <taxon>Pentapetalae</taxon>
        <taxon>asterids</taxon>
        <taxon>Ericales</taxon>
        <taxon>Theaceae</taxon>
        <taxon>Camellia</taxon>
    </lineage>
</organism>
<keyword evidence="1" id="KW-0963">Cytoplasm</keyword>
<evidence type="ECO:0000256" key="4">
    <source>
        <dbReference type="ARBA" id="ARBA00022679"/>
    </source>
</evidence>
<feature type="region of interest" description="Disordered" evidence="6">
    <location>
        <begin position="1"/>
        <end position="27"/>
    </location>
</feature>
<feature type="compositionally biased region" description="Basic and acidic residues" evidence="6">
    <location>
        <begin position="13"/>
        <end position="22"/>
    </location>
</feature>
<dbReference type="GO" id="GO:0032259">
    <property type="term" value="P:methylation"/>
    <property type="evidence" value="ECO:0007669"/>
    <property type="project" value="UniProtKB-KW"/>
</dbReference>
<dbReference type="Pfam" id="PF00590">
    <property type="entry name" value="TP_methylase"/>
    <property type="match status" value="1"/>
</dbReference>
<dbReference type="SUPFAM" id="SSF53790">
    <property type="entry name" value="Tetrapyrrole methylase"/>
    <property type="match status" value="1"/>
</dbReference>
<dbReference type="GO" id="GO:0008168">
    <property type="term" value="F:methyltransferase activity"/>
    <property type="evidence" value="ECO:0007669"/>
    <property type="project" value="UniProtKB-KW"/>
</dbReference>
<feature type="domain" description="Tetrapyrrole methylase" evidence="7">
    <location>
        <begin position="20"/>
        <end position="167"/>
    </location>
</feature>
<sequence>MEREDGREETEETNAREEEHFHHSISYHKFNESQREQAVLKRLQQGEIVAQICDAGTPGISDPGMEFVKLCVDGNISVIPIPGPSASVAALSASGLATDEFTFVGFLPKHARSMKKRLIVSAKEVATQIFYVPPHKLHQFIEEASSIFGDCRQCAIAREMTKIHEEVGSLAGKVLKSGCGRRNVGGDAVAVAGCKGRNVTVAVTGTVNFFIFRIICKKLTDTHIFF</sequence>
<keyword evidence="2" id="KW-0698">rRNA processing</keyword>
<dbReference type="EMBL" id="JACBKZ010000006">
    <property type="protein sequence ID" value="KAF5948251.1"/>
    <property type="molecule type" value="Genomic_DNA"/>
</dbReference>
<gene>
    <name evidence="8" type="ORF">HYC85_014208</name>
</gene>
<evidence type="ECO:0000313" key="8">
    <source>
        <dbReference type="EMBL" id="KAF5948251.1"/>
    </source>
</evidence>
<proteinExistence type="predicted"/>
<dbReference type="GO" id="GO:0006364">
    <property type="term" value="P:rRNA processing"/>
    <property type="evidence" value="ECO:0007669"/>
    <property type="project" value="UniProtKB-KW"/>
</dbReference>
<name>A0A7J7H7P3_CAMSI</name>
<accession>A0A7J7H7P3</accession>
<reference evidence="9" key="1">
    <citation type="journal article" date="2020" name="Nat. Commun.">
        <title>Genome assembly of wild tea tree DASZ reveals pedigree and selection history of tea varieties.</title>
        <authorList>
            <person name="Zhang W."/>
            <person name="Zhang Y."/>
            <person name="Qiu H."/>
            <person name="Guo Y."/>
            <person name="Wan H."/>
            <person name="Zhang X."/>
            <person name="Scossa F."/>
            <person name="Alseekh S."/>
            <person name="Zhang Q."/>
            <person name="Wang P."/>
            <person name="Xu L."/>
            <person name="Schmidt M.H."/>
            <person name="Jia X."/>
            <person name="Li D."/>
            <person name="Zhu A."/>
            <person name="Guo F."/>
            <person name="Chen W."/>
            <person name="Ni D."/>
            <person name="Usadel B."/>
            <person name="Fernie A.R."/>
            <person name="Wen W."/>
        </authorList>
    </citation>
    <scope>NUCLEOTIDE SEQUENCE [LARGE SCALE GENOMIC DNA]</scope>
    <source>
        <strain evidence="9">cv. G240</strain>
    </source>
</reference>
<dbReference type="PANTHER" id="PTHR46111">
    <property type="entry name" value="RIBOSOMAL RNA SMALL SUBUNIT METHYLTRANSFERASE I"/>
    <property type="match status" value="1"/>
</dbReference>
<dbReference type="Proteomes" id="UP000593564">
    <property type="component" value="Unassembled WGS sequence"/>
</dbReference>
<evidence type="ECO:0000256" key="6">
    <source>
        <dbReference type="SAM" id="MobiDB-lite"/>
    </source>
</evidence>
<dbReference type="InterPro" id="IPR014777">
    <property type="entry name" value="4pyrrole_Mease_sub1"/>
</dbReference>
<keyword evidence="5" id="KW-0949">S-adenosyl-L-methionine</keyword>
<evidence type="ECO:0000256" key="2">
    <source>
        <dbReference type="ARBA" id="ARBA00022552"/>
    </source>
</evidence>
<evidence type="ECO:0000256" key="3">
    <source>
        <dbReference type="ARBA" id="ARBA00022603"/>
    </source>
</evidence>
<keyword evidence="3" id="KW-0489">Methyltransferase</keyword>
<evidence type="ECO:0000256" key="5">
    <source>
        <dbReference type="ARBA" id="ARBA00022691"/>
    </source>
</evidence>
<dbReference type="InterPro" id="IPR014776">
    <property type="entry name" value="4pyrrole_Mease_sub2"/>
</dbReference>
<dbReference type="Gene3D" id="3.30.950.10">
    <property type="entry name" value="Methyltransferase, Cobalt-precorrin-4 Transmethylase, Domain 2"/>
    <property type="match status" value="1"/>
</dbReference>
<dbReference type="AlphaFoldDB" id="A0A7J7H7P3"/>
<evidence type="ECO:0000256" key="1">
    <source>
        <dbReference type="ARBA" id="ARBA00022490"/>
    </source>
</evidence>
<dbReference type="Gene3D" id="3.40.1010.10">
    <property type="entry name" value="Cobalt-precorrin-4 Transmethylase, Domain 1"/>
    <property type="match status" value="1"/>
</dbReference>